<protein>
    <submittedName>
        <fullName evidence="1">Uncharacterized protein</fullName>
    </submittedName>
</protein>
<evidence type="ECO:0000313" key="1">
    <source>
        <dbReference type="EMBL" id="CAI9611535.1"/>
    </source>
</evidence>
<dbReference type="EMBL" id="CATNWA010019141">
    <property type="protein sequence ID" value="CAI9611535.1"/>
    <property type="molecule type" value="Genomic_DNA"/>
</dbReference>
<sequence>MQPHLKDIATATFNCRDHAFFFVLLTFAMPYSFEAAISSKNIYLGFITSEYRVPVVVFFFQHGPWQILGWLFCAWVLGEVSFLDNTHACHSSAKYAVLCHRKQSPQFGYLLL</sequence>
<reference evidence="1" key="1">
    <citation type="submission" date="2023-05" db="EMBL/GenBank/DDBJ databases">
        <authorList>
            <person name="Stuckert A."/>
        </authorList>
    </citation>
    <scope>NUCLEOTIDE SEQUENCE</scope>
</reference>
<evidence type="ECO:0000313" key="2">
    <source>
        <dbReference type="Proteomes" id="UP001162483"/>
    </source>
</evidence>
<proteinExistence type="predicted"/>
<keyword evidence="2" id="KW-1185">Reference proteome</keyword>
<accession>A0ABN9GTV5</accession>
<gene>
    <name evidence="1" type="ORF">SPARVUS_LOCUS14574090</name>
</gene>
<dbReference type="Proteomes" id="UP001162483">
    <property type="component" value="Unassembled WGS sequence"/>
</dbReference>
<organism evidence="1 2">
    <name type="scientific">Staurois parvus</name>
    <dbReference type="NCBI Taxonomy" id="386267"/>
    <lineage>
        <taxon>Eukaryota</taxon>
        <taxon>Metazoa</taxon>
        <taxon>Chordata</taxon>
        <taxon>Craniata</taxon>
        <taxon>Vertebrata</taxon>
        <taxon>Euteleostomi</taxon>
        <taxon>Amphibia</taxon>
        <taxon>Batrachia</taxon>
        <taxon>Anura</taxon>
        <taxon>Neobatrachia</taxon>
        <taxon>Ranoidea</taxon>
        <taxon>Ranidae</taxon>
        <taxon>Staurois</taxon>
    </lineage>
</organism>
<name>A0ABN9GTV5_9NEOB</name>
<comment type="caution">
    <text evidence="1">The sequence shown here is derived from an EMBL/GenBank/DDBJ whole genome shotgun (WGS) entry which is preliminary data.</text>
</comment>